<dbReference type="EMBL" id="CM047584">
    <property type="protein sequence ID" value="KAI9911916.1"/>
    <property type="molecule type" value="Genomic_DNA"/>
</dbReference>
<name>A0ACC0W2I1_9STRA</name>
<organism evidence="1 2">
    <name type="scientific">Peronosclerospora sorghi</name>
    <dbReference type="NCBI Taxonomy" id="230839"/>
    <lineage>
        <taxon>Eukaryota</taxon>
        <taxon>Sar</taxon>
        <taxon>Stramenopiles</taxon>
        <taxon>Oomycota</taxon>
        <taxon>Peronosporomycetes</taxon>
        <taxon>Peronosporales</taxon>
        <taxon>Peronosporaceae</taxon>
        <taxon>Peronosclerospora</taxon>
    </lineage>
</organism>
<keyword evidence="2" id="KW-1185">Reference proteome</keyword>
<protein>
    <submittedName>
        <fullName evidence="1">Uncharacterized protein</fullName>
    </submittedName>
</protein>
<dbReference type="Proteomes" id="UP001163321">
    <property type="component" value="Chromosome 5"/>
</dbReference>
<proteinExistence type="predicted"/>
<accession>A0ACC0W2I1</accession>
<comment type="caution">
    <text evidence="1">The sequence shown here is derived from an EMBL/GenBank/DDBJ whole genome shotgun (WGS) entry which is preliminary data.</text>
</comment>
<sequence length="149" mass="17488">MKLRSRASGIFDGRCLCLRRAVSSSIRFSPEQQIQLPAWEEYICTLAKIVLQEQSPAGYVESNERAVEMIVLTVLHLFVLCFQPLEGAMIYELMSNCVPSEVILKHELVQWASYYEHRMQRGSKEFFHFEAFLAKFMMLYKKFLLDLYM</sequence>
<gene>
    <name evidence="1" type="ORF">PsorP6_009610</name>
</gene>
<evidence type="ECO:0000313" key="2">
    <source>
        <dbReference type="Proteomes" id="UP001163321"/>
    </source>
</evidence>
<reference evidence="1 2" key="1">
    <citation type="journal article" date="2022" name="bioRxiv">
        <title>The genome of the oomycete Peronosclerospora sorghi, a cosmopolitan pathogen of maize and sorghum, is inflated with dispersed pseudogenes.</title>
        <authorList>
            <person name="Fletcher K."/>
            <person name="Martin F."/>
            <person name="Isakeit T."/>
            <person name="Cavanaugh K."/>
            <person name="Magill C."/>
            <person name="Michelmore R."/>
        </authorList>
    </citation>
    <scope>NUCLEOTIDE SEQUENCE [LARGE SCALE GENOMIC DNA]</scope>
    <source>
        <strain evidence="1">P6</strain>
    </source>
</reference>
<evidence type="ECO:0000313" key="1">
    <source>
        <dbReference type="EMBL" id="KAI9911916.1"/>
    </source>
</evidence>